<dbReference type="GO" id="GO:0031419">
    <property type="term" value="F:cobalamin binding"/>
    <property type="evidence" value="ECO:0007669"/>
    <property type="project" value="UniProtKB-UniRule"/>
</dbReference>
<dbReference type="GO" id="GO:0009350">
    <property type="term" value="C:ethanolamine ammonia-lyase complex"/>
    <property type="evidence" value="ECO:0007669"/>
    <property type="project" value="UniProtKB-UniRule"/>
</dbReference>
<dbReference type="Gene3D" id="2.30.170.30">
    <property type="entry name" value="ethanolamine ammonia-lyase heavy chain domain like"/>
    <property type="match status" value="1"/>
</dbReference>
<keyword evidence="1" id="KW-0170">Cobalt</keyword>
<dbReference type="AlphaFoldDB" id="A0A511N5T8"/>
<dbReference type="HAMAP" id="MF_00861">
    <property type="entry name" value="EutB"/>
    <property type="match status" value="1"/>
</dbReference>
<keyword evidence="1" id="KW-1283">Bacterial microcompartment</keyword>
<keyword evidence="3" id="KW-1185">Reference proteome</keyword>
<organism evidence="2 3">
    <name type="scientific">Deinococcus cellulosilyticus (strain DSM 18568 / NBRC 106333 / KACC 11606 / 5516J-15)</name>
    <dbReference type="NCBI Taxonomy" id="1223518"/>
    <lineage>
        <taxon>Bacteria</taxon>
        <taxon>Thermotogati</taxon>
        <taxon>Deinococcota</taxon>
        <taxon>Deinococci</taxon>
        <taxon>Deinococcales</taxon>
        <taxon>Deinococcaceae</taxon>
        <taxon>Deinococcus</taxon>
    </lineage>
</organism>
<dbReference type="Gene3D" id="3.20.20.70">
    <property type="entry name" value="Aldolase class I"/>
    <property type="match status" value="1"/>
</dbReference>
<dbReference type="Proteomes" id="UP000321306">
    <property type="component" value="Unassembled WGS sequence"/>
</dbReference>
<dbReference type="Gene3D" id="1.10.220.70">
    <property type="entry name" value="lyase"/>
    <property type="match status" value="1"/>
</dbReference>
<feature type="binding site" evidence="1">
    <location>
        <position position="245"/>
    </location>
    <ligand>
        <name>adenosylcob(III)alamin</name>
        <dbReference type="ChEBI" id="CHEBI:18408"/>
    </ligand>
</feature>
<comment type="catalytic activity">
    <reaction evidence="1">
        <text>ethanolamine = acetaldehyde + NH4(+)</text>
        <dbReference type="Rhea" id="RHEA:15313"/>
        <dbReference type="ChEBI" id="CHEBI:15343"/>
        <dbReference type="ChEBI" id="CHEBI:28938"/>
        <dbReference type="ChEBI" id="CHEBI:57603"/>
        <dbReference type="EC" id="4.3.1.7"/>
    </reaction>
</comment>
<dbReference type="PANTHER" id="PTHR39329">
    <property type="entry name" value="ETHANOLAMINE AMMONIA-LYASE HEAVY CHAIN"/>
    <property type="match status" value="1"/>
</dbReference>
<evidence type="ECO:0000313" key="3">
    <source>
        <dbReference type="Proteomes" id="UP000321306"/>
    </source>
</evidence>
<evidence type="ECO:0000313" key="2">
    <source>
        <dbReference type="EMBL" id="GEM48230.1"/>
    </source>
</evidence>
<comment type="cofactor">
    <cofactor evidence="1">
        <name>adenosylcob(III)alamin</name>
        <dbReference type="ChEBI" id="CHEBI:18408"/>
    </cofactor>
    <text evidence="1">Binds between the large and small subunits.</text>
</comment>
<sequence>MYRIKLGPTTHLFHDLKTLMAKASPEKSGDVLAGLGAESQTERVAARHLLAELPLETFLQEQLIPEEQDEVTRLILQSHDLQTFQMIAGKTVGEFREFLLDPETTPETLSALKWAITPEMAAAVSKLMRNQDLITVARKCRVVTGFRSTVGLEGRFSTRLQPNHPTDDPKGILASILDGLLLGIGDAVIGINPALDQVDRICSLLTMLDDLRQKLDIPTQSCVLTHVTNQLQAIEKGAPVDLIFQSIAGTEKANTGFGIDANLLHEAHLAGLSLKRGTVGNNVMYFETGQGSALSAEAHFGVDQQTLEARAYGLARLYDPHLVNTVVGFIGPEYLYDGKQIIRAGLEDHFCGKLLGLPMGVDICYTNHAEADQDDMDVLLTLLAASGVNFIMGVPGADDIMLHYQSTSYHDAWYVRDLFNLRPAPEFEAWLERFQITRGGQLASSAANQLLRLALPDGGVA</sequence>
<accession>A0A511N5T8</accession>
<feature type="binding site" evidence="1">
    <location>
        <position position="401"/>
    </location>
    <ligand>
        <name>adenosylcob(III)alamin</name>
        <dbReference type="ChEBI" id="CHEBI:18408"/>
    </ligand>
</feature>
<dbReference type="RefSeq" id="WP_246130742.1">
    <property type="nucleotide sequence ID" value="NZ_BJXB01000019.1"/>
</dbReference>
<feature type="binding site" evidence="1">
    <location>
        <position position="362"/>
    </location>
    <ligand>
        <name>substrate</name>
    </ligand>
</feature>
<dbReference type="GO" id="GO:0046336">
    <property type="term" value="P:ethanolamine catabolic process"/>
    <property type="evidence" value="ECO:0007669"/>
    <property type="project" value="UniProtKB-UniRule"/>
</dbReference>
<keyword evidence="1 2" id="KW-0456">Lyase</keyword>
<comment type="pathway">
    <text evidence="1">Amine and polyamine degradation; ethanolamine degradation.</text>
</comment>
<comment type="similarity">
    <text evidence="1">Belongs to the EutB family.</text>
</comment>
<feature type="binding site" evidence="1">
    <location>
        <position position="295"/>
    </location>
    <ligand>
        <name>adenosylcob(III)alamin</name>
        <dbReference type="ChEBI" id="CHEBI:18408"/>
    </ligand>
</feature>
<dbReference type="Pfam" id="PF06751">
    <property type="entry name" value="EutB"/>
    <property type="match status" value="1"/>
</dbReference>
<feature type="binding site" evidence="1">
    <location>
        <begin position="159"/>
        <end position="161"/>
    </location>
    <ligand>
        <name>substrate</name>
    </ligand>
</feature>
<feature type="binding site" evidence="1">
    <location>
        <position position="287"/>
    </location>
    <ligand>
        <name>substrate</name>
    </ligand>
</feature>
<dbReference type="InterPro" id="IPR044941">
    <property type="entry name" value="EutB_N_sf"/>
</dbReference>
<protein>
    <recommendedName>
        <fullName evidence="1">Ethanolamine ammonia-lyase large subunit</fullName>
        <shortName evidence="1">EAL large subunit</shortName>
        <ecNumber evidence="1">4.3.1.7</ecNumber>
    </recommendedName>
</protein>
<feature type="binding site" evidence="1">
    <location>
        <position position="193"/>
    </location>
    <ligand>
        <name>adenosylcob(III)alamin</name>
        <dbReference type="ChEBI" id="CHEBI:18408"/>
    </ligand>
</feature>
<dbReference type="GO" id="GO:0005829">
    <property type="term" value="C:cytosol"/>
    <property type="evidence" value="ECO:0007669"/>
    <property type="project" value="TreeGrafter"/>
</dbReference>
<keyword evidence="1" id="KW-0846">Cobalamin</keyword>
<dbReference type="NCBIfam" id="NF011649">
    <property type="entry name" value="PRK15067.1"/>
    <property type="match status" value="1"/>
</dbReference>
<dbReference type="GO" id="GO:0006520">
    <property type="term" value="P:amino acid metabolic process"/>
    <property type="evidence" value="ECO:0007669"/>
    <property type="project" value="InterPro"/>
</dbReference>
<dbReference type="PANTHER" id="PTHR39329:SF1">
    <property type="entry name" value="ETHANOLAMINE AMMONIA-LYASE LARGE SUBUNIT"/>
    <property type="match status" value="1"/>
</dbReference>
<dbReference type="EC" id="4.3.1.7" evidence="1"/>
<evidence type="ECO:0000256" key="1">
    <source>
        <dbReference type="HAMAP-Rule" id="MF_00861"/>
    </source>
</evidence>
<name>A0A511N5T8_DEIC1</name>
<reference evidence="2 3" key="1">
    <citation type="submission" date="2019-07" db="EMBL/GenBank/DDBJ databases">
        <title>Whole genome shotgun sequence of Deinococcus cellulosilyticus NBRC 106333.</title>
        <authorList>
            <person name="Hosoyama A."/>
            <person name="Uohara A."/>
            <person name="Ohji S."/>
            <person name="Ichikawa N."/>
        </authorList>
    </citation>
    <scope>NUCLEOTIDE SEQUENCE [LARGE SCALE GENOMIC DNA]</scope>
    <source>
        <strain evidence="2 3">NBRC 106333</strain>
    </source>
</reference>
<dbReference type="PIRSF" id="PIRSF018788">
    <property type="entry name" value="EutB"/>
    <property type="match status" value="1"/>
</dbReference>
<dbReference type="UniPathway" id="UPA00560"/>
<dbReference type="GO" id="GO:0031471">
    <property type="term" value="C:ethanolamine degradation polyhedral organelle"/>
    <property type="evidence" value="ECO:0007669"/>
    <property type="project" value="UniProtKB-UniRule"/>
</dbReference>
<feature type="binding site" evidence="1">
    <location>
        <position position="192"/>
    </location>
    <ligand>
        <name>substrate</name>
    </ligand>
</feature>
<dbReference type="EMBL" id="BJXB01000019">
    <property type="protein sequence ID" value="GEM48230.1"/>
    <property type="molecule type" value="Genomic_DNA"/>
</dbReference>
<comment type="function">
    <text evidence="1">Catalyzes the deamination of various vicinal amino-alcohols to oxo compounds. Allows this organism to utilize ethanolamine as the sole source of nitrogen and carbon in the presence of vitamin B12.</text>
</comment>
<gene>
    <name evidence="1 2" type="primary">eutB</name>
    <name evidence="2" type="ORF">DC3_38650</name>
</gene>
<dbReference type="InterPro" id="IPR044939">
    <property type="entry name" value="EutB_dom_2_sf"/>
</dbReference>
<comment type="caution">
    <text evidence="2">The sequence shown here is derived from an EMBL/GenBank/DDBJ whole genome shotgun (WGS) entry which is preliminary data.</text>
</comment>
<dbReference type="InterPro" id="IPR013785">
    <property type="entry name" value="Aldolase_TIM"/>
</dbReference>
<dbReference type="GO" id="GO:0008851">
    <property type="term" value="F:ethanolamine ammonia-lyase activity"/>
    <property type="evidence" value="ECO:0007669"/>
    <property type="project" value="UniProtKB-UniRule"/>
</dbReference>
<proteinExistence type="inferred from homology"/>
<comment type="subcellular location">
    <subcellularLocation>
        <location evidence="1">Bacterial microcompartment</location>
    </subcellularLocation>
</comment>
<dbReference type="InterPro" id="IPR010628">
    <property type="entry name" value="EutB"/>
</dbReference>
<comment type="subunit">
    <text evidence="1">The basic unit is a heterodimer which dimerizes to form tetramers. The heterotetramers trimerize; 6 large subunits form a core ring with 6 small subunits projecting outwards.</text>
</comment>